<comment type="caution">
    <text evidence="1">The sequence shown here is derived from an EMBL/GenBank/DDBJ whole genome shotgun (WGS) entry which is preliminary data.</text>
</comment>
<dbReference type="AlphaFoldDB" id="A0A139XDD8"/>
<protein>
    <submittedName>
        <fullName evidence="1">Uncharacterized protein</fullName>
    </submittedName>
</protein>
<name>A0A139XDD8_9CYAN</name>
<dbReference type="Proteomes" id="UP000076925">
    <property type="component" value="Unassembled WGS sequence"/>
</dbReference>
<dbReference type="EMBL" id="ANNX02000017">
    <property type="protein sequence ID" value="KYC42708.1"/>
    <property type="molecule type" value="Genomic_DNA"/>
</dbReference>
<dbReference type="STRING" id="128403.WA1_15315"/>
<gene>
    <name evidence="1" type="ORF">WA1_15315</name>
</gene>
<proteinExistence type="predicted"/>
<reference evidence="1 2" key="1">
    <citation type="journal article" date="2013" name="Genome Biol. Evol.">
        <title>Genomes of Stigonematalean cyanobacteria (subsection V) and the evolution of oxygenic photosynthesis from prokaryotes to plastids.</title>
        <authorList>
            <person name="Dagan T."/>
            <person name="Roettger M."/>
            <person name="Stucken K."/>
            <person name="Landan G."/>
            <person name="Koch R."/>
            <person name="Major P."/>
            <person name="Gould S.B."/>
            <person name="Goremykin V.V."/>
            <person name="Rippka R."/>
            <person name="Tandeau de Marsac N."/>
            <person name="Gugger M."/>
            <person name="Lockhart P.J."/>
            <person name="Allen J.F."/>
            <person name="Brune I."/>
            <person name="Maus I."/>
            <person name="Puhler A."/>
            <person name="Martin W.F."/>
        </authorList>
    </citation>
    <scope>NUCLEOTIDE SEQUENCE [LARGE SCALE GENOMIC DNA]</scope>
    <source>
        <strain evidence="1 2">PCC 7110</strain>
    </source>
</reference>
<accession>A0A139XDD8</accession>
<dbReference type="RefSeq" id="WP_017742626.1">
    <property type="nucleotide sequence ID" value="NZ_KQ976354.1"/>
</dbReference>
<evidence type="ECO:0000313" key="2">
    <source>
        <dbReference type="Proteomes" id="UP000076925"/>
    </source>
</evidence>
<sequence length="87" mass="9841">MNEALTINQKTTEKIIQSCGMEALWNGSFVEWKLCGMEALWNGSFVEWKLCGMEVLWDGRPRPSFIYCGQDVIRGGQDARTTSSFGE</sequence>
<organism evidence="1 2">
    <name type="scientific">Scytonema hofmannii PCC 7110</name>
    <dbReference type="NCBI Taxonomy" id="128403"/>
    <lineage>
        <taxon>Bacteria</taxon>
        <taxon>Bacillati</taxon>
        <taxon>Cyanobacteriota</taxon>
        <taxon>Cyanophyceae</taxon>
        <taxon>Nostocales</taxon>
        <taxon>Scytonemataceae</taxon>
        <taxon>Scytonema</taxon>
    </lineage>
</organism>
<keyword evidence="2" id="KW-1185">Reference proteome</keyword>
<evidence type="ECO:0000313" key="1">
    <source>
        <dbReference type="EMBL" id="KYC42708.1"/>
    </source>
</evidence>